<sequence length="36" mass="4116">MKSMSLEYDDGDMITSLNDPMKVRSERCCTNDQSTL</sequence>
<evidence type="ECO:0000313" key="1">
    <source>
        <dbReference type="EMBL" id="QHS92935.1"/>
    </source>
</evidence>
<accession>A0A6C0BKP0</accession>
<name>A0A6C0BKP0_9ZZZZ</name>
<proteinExistence type="predicted"/>
<reference evidence="1" key="1">
    <citation type="journal article" date="2020" name="Nature">
        <title>Giant virus diversity and host interactions through global metagenomics.</title>
        <authorList>
            <person name="Schulz F."/>
            <person name="Roux S."/>
            <person name="Paez-Espino D."/>
            <person name="Jungbluth S."/>
            <person name="Walsh D.A."/>
            <person name="Denef V.J."/>
            <person name="McMahon K.D."/>
            <person name="Konstantinidis K.T."/>
            <person name="Eloe-Fadrosh E.A."/>
            <person name="Kyrpides N.C."/>
            <person name="Woyke T."/>
        </authorList>
    </citation>
    <scope>NUCLEOTIDE SEQUENCE</scope>
    <source>
        <strain evidence="1">GVMAG-M-3300017651-5</strain>
    </source>
</reference>
<protein>
    <submittedName>
        <fullName evidence="1">Uncharacterized protein</fullName>
    </submittedName>
</protein>
<organism evidence="1">
    <name type="scientific">viral metagenome</name>
    <dbReference type="NCBI Taxonomy" id="1070528"/>
    <lineage>
        <taxon>unclassified sequences</taxon>
        <taxon>metagenomes</taxon>
        <taxon>organismal metagenomes</taxon>
    </lineage>
</organism>
<dbReference type="AlphaFoldDB" id="A0A6C0BKP0"/>
<dbReference type="EMBL" id="MN739193">
    <property type="protein sequence ID" value="QHS92935.1"/>
    <property type="molecule type" value="Genomic_DNA"/>
</dbReference>